<keyword evidence="1" id="KW-0677">Repeat</keyword>
<accession>A0AAV7VXJ1</accession>
<keyword evidence="5" id="KW-1185">Reference proteome</keyword>
<reference evidence="4" key="1">
    <citation type="journal article" date="2022" name="bioRxiv">
        <title>Sequencing and chromosome-scale assembly of the giantPleurodeles waltlgenome.</title>
        <authorList>
            <person name="Brown T."/>
            <person name="Elewa A."/>
            <person name="Iarovenko S."/>
            <person name="Subramanian E."/>
            <person name="Araus A.J."/>
            <person name="Petzold A."/>
            <person name="Susuki M."/>
            <person name="Suzuki K.-i.T."/>
            <person name="Hayashi T."/>
            <person name="Toyoda A."/>
            <person name="Oliveira C."/>
            <person name="Osipova E."/>
            <person name="Leigh N.D."/>
            <person name="Simon A."/>
            <person name="Yun M.H."/>
        </authorList>
    </citation>
    <scope>NUCLEOTIDE SEQUENCE</scope>
    <source>
        <strain evidence="4">20211129_DDA</strain>
        <tissue evidence="4">Liver</tissue>
    </source>
</reference>
<dbReference type="InterPro" id="IPR002110">
    <property type="entry name" value="Ankyrin_rpt"/>
</dbReference>
<name>A0AAV7VXJ1_PLEWA</name>
<dbReference type="SUPFAM" id="SSF48403">
    <property type="entry name" value="Ankyrin repeat"/>
    <property type="match status" value="1"/>
</dbReference>
<evidence type="ECO:0008006" key="6">
    <source>
        <dbReference type="Google" id="ProtNLM"/>
    </source>
</evidence>
<evidence type="ECO:0000256" key="2">
    <source>
        <dbReference type="ARBA" id="ARBA00023043"/>
    </source>
</evidence>
<proteinExistence type="predicted"/>
<protein>
    <recommendedName>
        <fullName evidence="6">Ankyrin repeat domain-containing protein 63</fullName>
    </recommendedName>
</protein>
<gene>
    <name evidence="4" type="ORF">NDU88_000881</name>
</gene>
<evidence type="ECO:0000313" key="4">
    <source>
        <dbReference type="EMBL" id="KAJ1205446.1"/>
    </source>
</evidence>
<dbReference type="SMART" id="SM00248">
    <property type="entry name" value="ANK"/>
    <property type="match status" value="4"/>
</dbReference>
<evidence type="ECO:0000256" key="3">
    <source>
        <dbReference type="SAM" id="MobiDB-lite"/>
    </source>
</evidence>
<keyword evidence="2" id="KW-0040">ANK repeat</keyword>
<dbReference type="PANTHER" id="PTHR24173">
    <property type="entry name" value="ANKYRIN REPEAT CONTAINING"/>
    <property type="match status" value="1"/>
</dbReference>
<dbReference type="AlphaFoldDB" id="A0AAV7VXJ1"/>
<dbReference type="Gene3D" id="1.25.40.20">
    <property type="entry name" value="Ankyrin repeat-containing domain"/>
    <property type="match status" value="1"/>
</dbReference>
<dbReference type="InterPro" id="IPR036770">
    <property type="entry name" value="Ankyrin_rpt-contain_sf"/>
</dbReference>
<feature type="region of interest" description="Disordered" evidence="3">
    <location>
        <begin position="167"/>
        <end position="189"/>
    </location>
</feature>
<evidence type="ECO:0000313" key="5">
    <source>
        <dbReference type="Proteomes" id="UP001066276"/>
    </source>
</evidence>
<evidence type="ECO:0000256" key="1">
    <source>
        <dbReference type="ARBA" id="ARBA00022737"/>
    </source>
</evidence>
<dbReference type="PANTHER" id="PTHR24173:SF76">
    <property type="match status" value="1"/>
</dbReference>
<organism evidence="4 5">
    <name type="scientific">Pleurodeles waltl</name>
    <name type="common">Iberian ribbed newt</name>
    <dbReference type="NCBI Taxonomy" id="8319"/>
    <lineage>
        <taxon>Eukaryota</taxon>
        <taxon>Metazoa</taxon>
        <taxon>Chordata</taxon>
        <taxon>Craniata</taxon>
        <taxon>Vertebrata</taxon>
        <taxon>Euteleostomi</taxon>
        <taxon>Amphibia</taxon>
        <taxon>Batrachia</taxon>
        <taxon>Caudata</taxon>
        <taxon>Salamandroidea</taxon>
        <taxon>Salamandridae</taxon>
        <taxon>Pleurodelinae</taxon>
        <taxon>Pleurodeles</taxon>
    </lineage>
</organism>
<sequence length="388" mass="43384">MDVNAALLNGDFNLLRACVESGADVNRRDEKGRTPLINCCLHDGQDWASGAARLLLTYGAKVGYCDKSGRNALTYAALYMREHLVEHFLEALDYDLNHADKAGCTALWYAATSGCTSIVRKLLVSLRKYGLDAEKANKEGLAPLQQACRLNHSACAELLRNSRNVSELMKGEASTRTQKQRGARRDADSLQAPASLNTLPFKTLPAQLWEKGSRARKSQKLGTSQKINSRCQAKLNITGEEKRGGIETKYTPNKINEYPKSNPRKLASVEKLPVSDTSDWRHDFQNLFEVLQSQISPCYRPKARCLPWQKDTGQGISSTMEMKAVSMESLMSGRMGRSRRLSFDACKDALQKQNIPKESLRRRCSMGVIPLIRLQGYKKSCINEDEMQ</sequence>
<dbReference type="Pfam" id="PF13637">
    <property type="entry name" value="Ank_4"/>
    <property type="match status" value="1"/>
</dbReference>
<dbReference type="Proteomes" id="UP001066276">
    <property type="component" value="Chromosome 1_2"/>
</dbReference>
<comment type="caution">
    <text evidence="4">The sequence shown here is derived from an EMBL/GenBank/DDBJ whole genome shotgun (WGS) entry which is preliminary data.</text>
</comment>
<dbReference type="EMBL" id="JANPWB010000002">
    <property type="protein sequence ID" value="KAJ1205446.1"/>
    <property type="molecule type" value="Genomic_DNA"/>
</dbReference>
<dbReference type="Pfam" id="PF12796">
    <property type="entry name" value="Ank_2"/>
    <property type="match status" value="1"/>
</dbReference>